<gene>
    <name evidence="1" type="ORF">KFL_008380065</name>
</gene>
<dbReference type="EMBL" id="DF237787">
    <property type="protein sequence ID" value="GAQ91716.1"/>
    <property type="molecule type" value="Genomic_DNA"/>
</dbReference>
<name>A0A1Y1ISH5_KLENI</name>
<dbReference type="Proteomes" id="UP000054558">
    <property type="component" value="Unassembled WGS sequence"/>
</dbReference>
<dbReference type="AlphaFoldDB" id="A0A1Y1ISH5"/>
<proteinExistence type="predicted"/>
<evidence type="ECO:0000313" key="1">
    <source>
        <dbReference type="EMBL" id="GAQ91716.1"/>
    </source>
</evidence>
<organism evidence="1 2">
    <name type="scientific">Klebsormidium nitens</name>
    <name type="common">Green alga</name>
    <name type="synonym">Ulothrix nitens</name>
    <dbReference type="NCBI Taxonomy" id="105231"/>
    <lineage>
        <taxon>Eukaryota</taxon>
        <taxon>Viridiplantae</taxon>
        <taxon>Streptophyta</taxon>
        <taxon>Klebsormidiophyceae</taxon>
        <taxon>Klebsormidiales</taxon>
        <taxon>Klebsormidiaceae</taxon>
        <taxon>Klebsormidium</taxon>
    </lineage>
</organism>
<sequence length="270" mass="31413">MDSMDLFEAHYRMGFDQNRIGRCYISPKTWCILKEDGFVARGEDPRVFFSDGKPFVMDNTWGDASLLDQYKRYDRIRLPSTGKNLTIVPDEGRTLMVEWFKPLRVHETRDLAKDMWTPKIMRHENADLSYRGGTPGYSCAEKNHFYGFGHRTSMDEKVRHRPFLWILDTAKWKVVTSDLDNCDCFSNNIVDPTSVVEHGGKRYLDRFLLVGISQYIGDIIPSKPGVFLLYPDQKKSDILSVPNDQLLIRIEREVRHTSSLREGAKEFLDF</sequence>
<keyword evidence="2" id="KW-1185">Reference proteome</keyword>
<reference evidence="1 2" key="1">
    <citation type="journal article" date="2014" name="Nat. Commun.">
        <title>Klebsormidium flaccidum genome reveals primary factors for plant terrestrial adaptation.</title>
        <authorList>
            <person name="Hori K."/>
            <person name="Maruyama F."/>
            <person name="Fujisawa T."/>
            <person name="Togashi T."/>
            <person name="Yamamoto N."/>
            <person name="Seo M."/>
            <person name="Sato S."/>
            <person name="Yamada T."/>
            <person name="Mori H."/>
            <person name="Tajima N."/>
            <person name="Moriyama T."/>
            <person name="Ikeuchi M."/>
            <person name="Watanabe M."/>
            <person name="Wada H."/>
            <person name="Kobayashi K."/>
            <person name="Saito M."/>
            <person name="Masuda T."/>
            <person name="Sasaki-Sekimoto Y."/>
            <person name="Mashiguchi K."/>
            <person name="Awai K."/>
            <person name="Shimojima M."/>
            <person name="Masuda S."/>
            <person name="Iwai M."/>
            <person name="Nobusawa T."/>
            <person name="Narise T."/>
            <person name="Kondo S."/>
            <person name="Saito H."/>
            <person name="Sato R."/>
            <person name="Murakawa M."/>
            <person name="Ihara Y."/>
            <person name="Oshima-Yamada Y."/>
            <person name="Ohtaka K."/>
            <person name="Satoh M."/>
            <person name="Sonobe K."/>
            <person name="Ishii M."/>
            <person name="Ohtani R."/>
            <person name="Kanamori-Sato M."/>
            <person name="Honoki R."/>
            <person name="Miyazaki D."/>
            <person name="Mochizuki H."/>
            <person name="Umetsu J."/>
            <person name="Higashi K."/>
            <person name="Shibata D."/>
            <person name="Kamiya Y."/>
            <person name="Sato N."/>
            <person name="Nakamura Y."/>
            <person name="Tabata S."/>
            <person name="Ida S."/>
            <person name="Kurokawa K."/>
            <person name="Ohta H."/>
        </authorList>
    </citation>
    <scope>NUCLEOTIDE SEQUENCE [LARGE SCALE GENOMIC DNA]</scope>
    <source>
        <strain evidence="1 2">NIES-2285</strain>
    </source>
</reference>
<protein>
    <submittedName>
        <fullName evidence="1">Uncharacterized protein</fullName>
    </submittedName>
</protein>
<evidence type="ECO:0000313" key="2">
    <source>
        <dbReference type="Proteomes" id="UP000054558"/>
    </source>
</evidence>
<accession>A0A1Y1ISH5</accession>